<dbReference type="EMBL" id="VSRR010031521">
    <property type="protein sequence ID" value="MPC70670.1"/>
    <property type="molecule type" value="Genomic_DNA"/>
</dbReference>
<accession>A0A5B7HEC5</accession>
<keyword evidence="1" id="KW-0472">Membrane</keyword>
<protein>
    <submittedName>
        <fullName evidence="2">Uncharacterized protein</fullName>
    </submittedName>
</protein>
<dbReference type="AlphaFoldDB" id="A0A5B7HEC5"/>
<sequence>MSVGSDRRPRVGWDPTSITFLLSLLASYTGIYSLCVLSLCLNNFWVWLGQGQAEGVTQVCRDGRGEVRSG</sequence>
<keyword evidence="3" id="KW-1185">Reference proteome</keyword>
<evidence type="ECO:0000256" key="1">
    <source>
        <dbReference type="SAM" id="Phobius"/>
    </source>
</evidence>
<proteinExistence type="predicted"/>
<gene>
    <name evidence="2" type="ORF">E2C01_064925</name>
</gene>
<organism evidence="2 3">
    <name type="scientific">Portunus trituberculatus</name>
    <name type="common">Swimming crab</name>
    <name type="synonym">Neptunus trituberculatus</name>
    <dbReference type="NCBI Taxonomy" id="210409"/>
    <lineage>
        <taxon>Eukaryota</taxon>
        <taxon>Metazoa</taxon>
        <taxon>Ecdysozoa</taxon>
        <taxon>Arthropoda</taxon>
        <taxon>Crustacea</taxon>
        <taxon>Multicrustacea</taxon>
        <taxon>Malacostraca</taxon>
        <taxon>Eumalacostraca</taxon>
        <taxon>Eucarida</taxon>
        <taxon>Decapoda</taxon>
        <taxon>Pleocyemata</taxon>
        <taxon>Brachyura</taxon>
        <taxon>Eubrachyura</taxon>
        <taxon>Portunoidea</taxon>
        <taxon>Portunidae</taxon>
        <taxon>Portuninae</taxon>
        <taxon>Portunus</taxon>
    </lineage>
</organism>
<keyword evidence="1" id="KW-0812">Transmembrane</keyword>
<keyword evidence="1" id="KW-1133">Transmembrane helix</keyword>
<name>A0A5B7HEC5_PORTR</name>
<feature type="transmembrane region" description="Helical" evidence="1">
    <location>
        <begin position="20"/>
        <end position="41"/>
    </location>
</feature>
<evidence type="ECO:0000313" key="2">
    <source>
        <dbReference type="EMBL" id="MPC70670.1"/>
    </source>
</evidence>
<comment type="caution">
    <text evidence="2">The sequence shown here is derived from an EMBL/GenBank/DDBJ whole genome shotgun (WGS) entry which is preliminary data.</text>
</comment>
<reference evidence="2 3" key="1">
    <citation type="submission" date="2019-05" db="EMBL/GenBank/DDBJ databases">
        <title>Another draft genome of Portunus trituberculatus and its Hox gene families provides insights of decapod evolution.</title>
        <authorList>
            <person name="Jeong J.-H."/>
            <person name="Song I."/>
            <person name="Kim S."/>
            <person name="Choi T."/>
            <person name="Kim D."/>
            <person name="Ryu S."/>
            <person name="Kim W."/>
        </authorList>
    </citation>
    <scope>NUCLEOTIDE SEQUENCE [LARGE SCALE GENOMIC DNA]</scope>
    <source>
        <tissue evidence="2">Muscle</tissue>
    </source>
</reference>
<dbReference type="Proteomes" id="UP000324222">
    <property type="component" value="Unassembled WGS sequence"/>
</dbReference>
<evidence type="ECO:0000313" key="3">
    <source>
        <dbReference type="Proteomes" id="UP000324222"/>
    </source>
</evidence>